<comment type="similarity">
    <text evidence="1">Belongs to the carbohydrate kinase PfkB family.</text>
</comment>
<dbReference type="InterPro" id="IPR011611">
    <property type="entry name" value="PfkB_dom"/>
</dbReference>
<protein>
    <submittedName>
        <fullName evidence="8">Hexose kinase</fullName>
        <ecNumber evidence="8">2.7.1.-</ecNumber>
    </submittedName>
</protein>
<accession>A0ABZ1IAY5</accession>
<keyword evidence="4 8" id="KW-0418">Kinase</keyword>
<keyword evidence="9" id="KW-1185">Reference proteome</keyword>
<reference evidence="8 9" key="1">
    <citation type="journal article" date="2015" name="Int. J. Syst. Evol. Microbiol.">
        <title>Amycolatopsis rhabdoformis sp. nov., an actinomycete isolated from a tropical forest soil.</title>
        <authorList>
            <person name="Souza W.R."/>
            <person name="Silva R.E."/>
            <person name="Goodfellow M."/>
            <person name="Busarakam K."/>
            <person name="Figueiro F.S."/>
            <person name="Ferreira D."/>
            <person name="Rodrigues-Filho E."/>
            <person name="Moraes L.A.B."/>
            <person name="Zucchi T.D."/>
        </authorList>
    </citation>
    <scope>NUCLEOTIDE SEQUENCE [LARGE SCALE GENOMIC DNA]</scope>
    <source>
        <strain evidence="8 9">NCIMB 14900</strain>
    </source>
</reference>
<dbReference type="Gene3D" id="3.40.1190.20">
    <property type="match status" value="1"/>
</dbReference>
<evidence type="ECO:0000313" key="8">
    <source>
        <dbReference type="EMBL" id="WSE31179.1"/>
    </source>
</evidence>
<evidence type="ECO:0000256" key="6">
    <source>
        <dbReference type="PIRNR" id="PIRNR000535"/>
    </source>
</evidence>
<dbReference type="EMBL" id="CP142149">
    <property type="protein sequence ID" value="WSE31179.1"/>
    <property type="molecule type" value="Genomic_DNA"/>
</dbReference>
<evidence type="ECO:0000313" key="9">
    <source>
        <dbReference type="Proteomes" id="UP001330812"/>
    </source>
</evidence>
<name>A0ABZ1IAY5_9PSEU</name>
<dbReference type="PIRSF" id="PIRSF000535">
    <property type="entry name" value="1PFK/6PFK/LacC"/>
    <property type="match status" value="1"/>
</dbReference>
<dbReference type="EC" id="2.7.1.-" evidence="8"/>
<dbReference type="Pfam" id="PF00294">
    <property type="entry name" value="PfkB"/>
    <property type="match status" value="1"/>
</dbReference>
<evidence type="ECO:0000256" key="2">
    <source>
        <dbReference type="ARBA" id="ARBA00022679"/>
    </source>
</evidence>
<dbReference type="PANTHER" id="PTHR46566:SF5">
    <property type="entry name" value="1-PHOSPHOFRUCTOKINASE"/>
    <property type="match status" value="1"/>
</dbReference>
<sequence>MIVVVTPNPAVDVTYRVARHEPGETNRVLDVQRRPGGKGLNVAHVLAGLGVAVTAVLPLGGEAGRWVAGQLQVPHDVSALHGETRTTVTVVGEGHPTVFTEPGPETSEAEWARFGALLDRHLAGADLLVVSGSLPRGAAPELLGEWVRAAHRAGVRVLADVSGPALLAAAKAGADVVKPNLGELLDATSTVDERAGAEQLARLGAGIVVVSRGAEGIAAHTASEVVEVPAVPGVSGNPTGAGDAATAGLAAALVAGLPLVQGLRRAAALGAAAVLRPVAGEVDFGAYRRFLDSNGEPA</sequence>
<keyword evidence="3" id="KW-0547">Nucleotide-binding</keyword>
<feature type="domain" description="Carbohydrate kinase PfkB" evidence="7">
    <location>
        <begin position="11"/>
        <end position="279"/>
    </location>
</feature>
<dbReference type="InterPro" id="IPR029056">
    <property type="entry name" value="Ribokinase-like"/>
</dbReference>
<dbReference type="PROSITE" id="PS00584">
    <property type="entry name" value="PFKB_KINASES_2"/>
    <property type="match status" value="1"/>
</dbReference>
<dbReference type="InterPro" id="IPR017583">
    <property type="entry name" value="Tagatose/fructose_Pkinase"/>
</dbReference>
<dbReference type="Proteomes" id="UP001330812">
    <property type="component" value="Chromosome"/>
</dbReference>
<evidence type="ECO:0000256" key="4">
    <source>
        <dbReference type="ARBA" id="ARBA00022777"/>
    </source>
</evidence>
<dbReference type="InterPro" id="IPR002173">
    <property type="entry name" value="Carboh/pur_kinase_PfkB_CS"/>
</dbReference>
<dbReference type="GO" id="GO:0016301">
    <property type="term" value="F:kinase activity"/>
    <property type="evidence" value="ECO:0007669"/>
    <property type="project" value="UniProtKB-KW"/>
</dbReference>
<evidence type="ECO:0000256" key="5">
    <source>
        <dbReference type="ARBA" id="ARBA00022840"/>
    </source>
</evidence>
<gene>
    <name evidence="8" type="ORF">VSH64_03480</name>
</gene>
<dbReference type="NCBIfam" id="TIGR03168">
    <property type="entry name" value="1-PFK"/>
    <property type="match status" value="1"/>
</dbReference>
<keyword evidence="5" id="KW-0067">ATP-binding</keyword>
<organism evidence="8 9">
    <name type="scientific">Amycolatopsis rhabdoformis</name>
    <dbReference type="NCBI Taxonomy" id="1448059"/>
    <lineage>
        <taxon>Bacteria</taxon>
        <taxon>Bacillati</taxon>
        <taxon>Actinomycetota</taxon>
        <taxon>Actinomycetes</taxon>
        <taxon>Pseudonocardiales</taxon>
        <taxon>Pseudonocardiaceae</taxon>
        <taxon>Amycolatopsis</taxon>
    </lineage>
</organism>
<evidence type="ECO:0000259" key="7">
    <source>
        <dbReference type="Pfam" id="PF00294"/>
    </source>
</evidence>
<proteinExistence type="inferred from homology"/>
<dbReference type="RefSeq" id="WP_326833986.1">
    <property type="nucleotide sequence ID" value="NZ_CP142149.1"/>
</dbReference>
<dbReference type="PANTHER" id="PTHR46566">
    <property type="entry name" value="1-PHOSPHOFRUCTOKINASE-RELATED"/>
    <property type="match status" value="1"/>
</dbReference>
<evidence type="ECO:0000256" key="1">
    <source>
        <dbReference type="ARBA" id="ARBA00010688"/>
    </source>
</evidence>
<evidence type="ECO:0000256" key="3">
    <source>
        <dbReference type="ARBA" id="ARBA00022741"/>
    </source>
</evidence>
<keyword evidence="2 6" id="KW-0808">Transferase</keyword>
<dbReference type="SUPFAM" id="SSF53613">
    <property type="entry name" value="Ribokinase-like"/>
    <property type="match status" value="1"/>
</dbReference>